<dbReference type="InterPro" id="IPR001005">
    <property type="entry name" value="SANT/Myb"/>
</dbReference>
<feature type="compositionally biased region" description="Polar residues" evidence="1">
    <location>
        <begin position="107"/>
        <end position="125"/>
    </location>
</feature>
<dbReference type="GO" id="GO:0042790">
    <property type="term" value="P:nucleolar large rRNA transcription by RNA polymerase I"/>
    <property type="evidence" value="ECO:0007669"/>
    <property type="project" value="InterPro"/>
</dbReference>
<dbReference type="InterPro" id="IPR039601">
    <property type="entry name" value="Rrn5"/>
</dbReference>
<feature type="compositionally biased region" description="Basic residues" evidence="1">
    <location>
        <begin position="39"/>
        <end position="52"/>
    </location>
</feature>
<organism evidence="2 3">
    <name type="scientific">Phomopsis amygdali</name>
    <name type="common">Fusicoccum amygdali</name>
    <dbReference type="NCBI Taxonomy" id="1214568"/>
    <lineage>
        <taxon>Eukaryota</taxon>
        <taxon>Fungi</taxon>
        <taxon>Dikarya</taxon>
        <taxon>Ascomycota</taxon>
        <taxon>Pezizomycotina</taxon>
        <taxon>Sordariomycetes</taxon>
        <taxon>Sordariomycetidae</taxon>
        <taxon>Diaporthales</taxon>
        <taxon>Diaporthaceae</taxon>
        <taxon>Diaporthe</taxon>
    </lineage>
</organism>
<protein>
    <submittedName>
        <fullName evidence="2">Uncharacterized protein</fullName>
    </submittedName>
</protein>
<feature type="compositionally biased region" description="Basic and acidic residues" evidence="1">
    <location>
        <begin position="561"/>
        <end position="576"/>
    </location>
</feature>
<reference evidence="2" key="1">
    <citation type="submission" date="2023-06" db="EMBL/GenBank/DDBJ databases">
        <authorList>
            <person name="Noh H."/>
        </authorList>
    </citation>
    <scope>NUCLEOTIDE SEQUENCE</scope>
    <source>
        <strain evidence="2">DUCC20226</strain>
    </source>
</reference>
<dbReference type="CDD" id="cd00167">
    <property type="entry name" value="SANT"/>
    <property type="match status" value="1"/>
</dbReference>
<dbReference type="Gene3D" id="1.10.10.60">
    <property type="entry name" value="Homeodomain-like"/>
    <property type="match status" value="1"/>
</dbReference>
<feature type="compositionally biased region" description="Basic and acidic residues" evidence="1">
    <location>
        <begin position="1"/>
        <end position="38"/>
    </location>
</feature>
<dbReference type="Proteomes" id="UP001265746">
    <property type="component" value="Unassembled WGS sequence"/>
</dbReference>
<dbReference type="GO" id="GO:0000182">
    <property type="term" value="F:rDNA binding"/>
    <property type="evidence" value="ECO:0007669"/>
    <property type="project" value="TreeGrafter"/>
</dbReference>
<feature type="compositionally biased region" description="Polar residues" evidence="1">
    <location>
        <begin position="82"/>
        <end position="92"/>
    </location>
</feature>
<dbReference type="GO" id="GO:0006361">
    <property type="term" value="P:transcription initiation at RNA polymerase I promoter"/>
    <property type="evidence" value="ECO:0007669"/>
    <property type="project" value="TreeGrafter"/>
</dbReference>
<evidence type="ECO:0000313" key="2">
    <source>
        <dbReference type="EMBL" id="KAK2613660.1"/>
    </source>
</evidence>
<comment type="caution">
    <text evidence="2">The sequence shown here is derived from an EMBL/GenBank/DDBJ whole genome shotgun (WGS) entry which is preliminary data.</text>
</comment>
<gene>
    <name evidence="2" type="ORF">N8I77_000559</name>
</gene>
<dbReference type="InterPro" id="IPR009057">
    <property type="entry name" value="Homeodomain-like_sf"/>
</dbReference>
<keyword evidence="3" id="KW-1185">Reference proteome</keyword>
<dbReference type="EMBL" id="JAUJFL010000001">
    <property type="protein sequence ID" value="KAK2613660.1"/>
    <property type="molecule type" value="Genomic_DNA"/>
</dbReference>
<feature type="region of interest" description="Disordered" evidence="1">
    <location>
        <begin position="558"/>
        <end position="600"/>
    </location>
</feature>
<name>A0AAD9SNT8_PHOAM</name>
<dbReference type="GO" id="GO:0001181">
    <property type="term" value="F:RNA polymerase I general transcription initiation factor activity"/>
    <property type="evidence" value="ECO:0007669"/>
    <property type="project" value="TreeGrafter"/>
</dbReference>
<dbReference type="AlphaFoldDB" id="A0AAD9SNT8"/>
<sequence>MPSDGHPSKHVEMEPSRPNDRKLRGSRDVKKGEGNAEKGRKRSKRGRSRAHNTAHVEDRVSQPTETYSAEPSGFHDDESQELRSLSSGQAGSSKMVRNRDAGLDVDTSFSSRPDSSHGRNSSKYSVDSGDRVTTIENDSSEELPNGESSDNGELLPADYQPPSHQISSGGSDYSLDEAESSDLPISQSMHGPALIGDSLGQPSSPRKRKSTSEHRDMDFRPLKKAKGAFNRAFLDILNEDIEHAAAQYVPLGRKTTDERIGLPASQIGMVVWTVMEKERFFEALGRLGQDDTEGIARRIRTKGEMEVRQYLRLLQDALAHRRQQNELDPLELADFPAAVELSHECCEALEEAADSLALRQEHSEQTSEQHKHGSDWLVTQEKCREATQDETVDGVLMPTSVLNVPSWLQISERLFMNGTAEERNWQSVDGDHPSIRRATLEDFYSLVLMLTRRLVAASIYVAGSRTRAERGYNADTQNNVYRKDVRAAALSLGLKTEKQPVLAGSARRLGLHVYENPPRPTEEEDGMGIMSYDAVEHALGINGQQDVNRIRHKIQRIAPSSKEESVSPHAPAHSDNETGSVDSEGGDSTYEVEDEDSEDDDIKAEADEIMLYSAVDQPQTKRDREALFRRIKAEREQESYADAMDAQATYQEERRMWEVLARLPSQPLEDPGLPPGGRRLKVSVDAVYSVGKNWRAHTKGASEWESRYQPR</sequence>
<proteinExistence type="predicted"/>
<feature type="region of interest" description="Disordered" evidence="1">
    <location>
        <begin position="1"/>
        <end position="218"/>
    </location>
</feature>
<dbReference type="SUPFAM" id="SSF46689">
    <property type="entry name" value="Homeodomain-like"/>
    <property type="match status" value="1"/>
</dbReference>
<evidence type="ECO:0000256" key="1">
    <source>
        <dbReference type="SAM" id="MobiDB-lite"/>
    </source>
</evidence>
<feature type="compositionally biased region" description="Polar residues" evidence="1">
    <location>
        <begin position="162"/>
        <end position="171"/>
    </location>
</feature>
<dbReference type="PANTHER" id="PTHR28079">
    <property type="entry name" value="RNA POLYMERASE I-SPECIFIC TRANSCRIPTION INITIATION FACTOR RRN5"/>
    <property type="match status" value="1"/>
</dbReference>
<evidence type="ECO:0000313" key="3">
    <source>
        <dbReference type="Proteomes" id="UP001265746"/>
    </source>
</evidence>
<accession>A0AAD9SNT8</accession>
<dbReference type="GO" id="GO:0000500">
    <property type="term" value="C:RNA polymerase I upstream activating factor complex"/>
    <property type="evidence" value="ECO:0007669"/>
    <property type="project" value="InterPro"/>
</dbReference>
<feature type="compositionally biased region" description="Acidic residues" evidence="1">
    <location>
        <begin position="590"/>
        <end position="600"/>
    </location>
</feature>
<dbReference type="PANTHER" id="PTHR28079:SF1">
    <property type="entry name" value="RNA POLYMERASE I-SPECIFIC TRANSCRIPTION INITIATION FACTOR RRN5"/>
    <property type="match status" value="1"/>
</dbReference>